<feature type="domain" description="A9CJY8-like N-terminal" evidence="3">
    <location>
        <begin position="17"/>
        <end position="56"/>
    </location>
</feature>
<evidence type="ECO:0000256" key="1">
    <source>
        <dbReference type="SAM" id="Phobius"/>
    </source>
</evidence>
<dbReference type="PANTHER" id="PTHR31131">
    <property type="entry name" value="CHROMOSOME 1, WHOLE GENOME SHOTGUN SEQUENCE"/>
    <property type="match status" value="1"/>
</dbReference>
<dbReference type="InterPro" id="IPR049447">
    <property type="entry name" value="A9CJY8-like_N"/>
</dbReference>
<dbReference type="PIRSF" id="PIRSF008459">
    <property type="entry name" value="UCP008459"/>
    <property type="match status" value="1"/>
</dbReference>
<evidence type="ECO:0000313" key="4">
    <source>
        <dbReference type="EMBL" id="MBP3984446.1"/>
    </source>
</evidence>
<proteinExistence type="predicted"/>
<dbReference type="Gene3D" id="3.30.2130.10">
    <property type="entry name" value="VC0802-like"/>
    <property type="match status" value="1"/>
</dbReference>
<evidence type="ECO:0000259" key="2">
    <source>
        <dbReference type="Pfam" id="PF13840"/>
    </source>
</evidence>
<feature type="domain" description="CASTOR ACT" evidence="2">
    <location>
        <begin position="63"/>
        <end position="124"/>
    </location>
</feature>
<sequence>MTTAARPELDLELLPSRYAVVRLPPNAGLPAWLQPRGFRNVAWTADELSIVCEETMPPDDSNAERGWRCFKLRGPFDFALTGILVAVLEPLAAAGIGIFAVSTFDTDYVLVKDSNLQAATDALAKAGHRIL</sequence>
<dbReference type="Pfam" id="PF13840">
    <property type="entry name" value="ACT_7"/>
    <property type="match status" value="1"/>
</dbReference>
<organism evidence="4 5">
    <name type="scientific">Pseudoxanthomonas helianthi</name>
    <dbReference type="NCBI Taxonomy" id="1453541"/>
    <lineage>
        <taxon>Bacteria</taxon>
        <taxon>Pseudomonadati</taxon>
        <taxon>Pseudomonadota</taxon>
        <taxon>Gammaproteobacteria</taxon>
        <taxon>Lysobacterales</taxon>
        <taxon>Lysobacteraceae</taxon>
        <taxon>Pseudoxanthomonas</taxon>
    </lineage>
</organism>
<dbReference type="SUPFAM" id="SSF55021">
    <property type="entry name" value="ACT-like"/>
    <property type="match status" value="2"/>
</dbReference>
<dbReference type="EMBL" id="JAGKTC010000002">
    <property type="protein sequence ID" value="MBP3984446.1"/>
    <property type="molecule type" value="Genomic_DNA"/>
</dbReference>
<dbReference type="Pfam" id="PF21631">
    <property type="entry name" value="A9CJY8-like_N"/>
    <property type="match status" value="1"/>
</dbReference>
<gene>
    <name evidence="4" type="ORF">J5837_08385</name>
</gene>
<reference evidence="4" key="1">
    <citation type="journal article" date="2016" name="Int. J. Syst. Evol. Microbiol.">
        <title>Pseudoxanthomonas helianthi sp. nov., isolated from roots of Jerusalem artichoke (Helianthus tuberosus).</title>
        <authorList>
            <person name="Kittiwongwattana C."/>
            <person name="Thawai C."/>
        </authorList>
    </citation>
    <scope>NUCLEOTIDE SEQUENCE</scope>
    <source>
        <strain evidence="4">110414</strain>
    </source>
</reference>
<feature type="transmembrane region" description="Helical" evidence="1">
    <location>
        <begin position="78"/>
        <end position="101"/>
    </location>
</feature>
<dbReference type="PANTHER" id="PTHR31131:SF6">
    <property type="entry name" value="CASTOR ACT DOMAIN-CONTAINING PROTEIN"/>
    <property type="match status" value="1"/>
</dbReference>
<dbReference type="InterPro" id="IPR051719">
    <property type="entry name" value="CASTOR_mTORC1"/>
</dbReference>
<evidence type="ECO:0000259" key="3">
    <source>
        <dbReference type="Pfam" id="PF21631"/>
    </source>
</evidence>
<dbReference type="Proteomes" id="UP000673447">
    <property type="component" value="Unassembled WGS sequence"/>
</dbReference>
<keyword evidence="1" id="KW-0472">Membrane</keyword>
<protein>
    <submittedName>
        <fullName evidence="4">ACT domain-containing protein</fullName>
    </submittedName>
</protein>
<name>A0A940X3Q1_9GAMM</name>
<dbReference type="InterPro" id="IPR045865">
    <property type="entry name" value="ACT-like_dom_sf"/>
</dbReference>
<reference evidence="4" key="2">
    <citation type="submission" date="2021-03" db="EMBL/GenBank/DDBJ databases">
        <authorList>
            <person name="Cao W."/>
        </authorList>
    </citation>
    <scope>NUCLEOTIDE SEQUENCE</scope>
    <source>
        <strain evidence="4">110414</strain>
    </source>
</reference>
<dbReference type="InterPro" id="IPR016540">
    <property type="entry name" value="UCP008459"/>
</dbReference>
<keyword evidence="5" id="KW-1185">Reference proteome</keyword>
<dbReference type="AlphaFoldDB" id="A0A940X3Q1"/>
<evidence type="ECO:0000313" key="5">
    <source>
        <dbReference type="Proteomes" id="UP000673447"/>
    </source>
</evidence>
<dbReference type="InterPro" id="IPR027795">
    <property type="entry name" value="CASTOR_ACT_dom"/>
</dbReference>
<keyword evidence="1" id="KW-0812">Transmembrane</keyword>
<accession>A0A940X3Q1</accession>
<keyword evidence="1" id="KW-1133">Transmembrane helix</keyword>
<comment type="caution">
    <text evidence="4">The sequence shown here is derived from an EMBL/GenBank/DDBJ whole genome shotgun (WGS) entry which is preliminary data.</text>
</comment>